<evidence type="ECO:0000256" key="3">
    <source>
        <dbReference type="ARBA" id="ARBA00022729"/>
    </source>
</evidence>
<feature type="transmembrane region" description="Helical" evidence="8">
    <location>
        <begin position="338"/>
        <end position="363"/>
    </location>
</feature>
<evidence type="ECO:0000256" key="4">
    <source>
        <dbReference type="ARBA" id="ARBA00022989"/>
    </source>
</evidence>
<dbReference type="InterPro" id="IPR013980">
    <property type="entry name" value="MANSC_dom"/>
</dbReference>
<accession>A0ABD2EE83</accession>
<keyword evidence="3 9" id="KW-0732">Signal</keyword>
<name>A0ABD2EE83_DAUMA</name>
<feature type="signal peptide" evidence="9">
    <location>
        <begin position="1"/>
        <end position="25"/>
    </location>
</feature>
<evidence type="ECO:0000256" key="2">
    <source>
        <dbReference type="ARBA" id="ARBA00022692"/>
    </source>
</evidence>
<comment type="caution">
    <text evidence="11">The sequence shown here is derived from an EMBL/GenBank/DDBJ whole genome shotgun (WGS) entry which is preliminary data.</text>
</comment>
<proteinExistence type="predicted"/>
<keyword evidence="6" id="KW-0325">Glycoprotein</keyword>
<dbReference type="Pfam" id="PF07502">
    <property type="entry name" value="MANEC"/>
    <property type="match status" value="1"/>
</dbReference>
<protein>
    <submittedName>
        <fullName evidence="11">MANSC domain-containing protein 1 isoform 1</fullName>
    </submittedName>
</protein>
<organism evidence="11 12">
    <name type="scientific">Daubentonia madagascariensis</name>
    <name type="common">Aye-aye</name>
    <name type="synonym">Sciurus madagascariensis</name>
    <dbReference type="NCBI Taxonomy" id="31869"/>
    <lineage>
        <taxon>Eukaryota</taxon>
        <taxon>Metazoa</taxon>
        <taxon>Chordata</taxon>
        <taxon>Craniata</taxon>
        <taxon>Vertebrata</taxon>
        <taxon>Euteleostomi</taxon>
        <taxon>Mammalia</taxon>
        <taxon>Eutheria</taxon>
        <taxon>Euarchontoglires</taxon>
        <taxon>Primates</taxon>
        <taxon>Strepsirrhini</taxon>
        <taxon>Chiromyiformes</taxon>
        <taxon>Daubentoniidae</taxon>
        <taxon>Daubentonia</taxon>
    </lineage>
</organism>
<keyword evidence="4 8" id="KW-1133">Transmembrane helix</keyword>
<sequence>MFFRGEGSLTYTLVIICFLTLRLSASQKCLTKSLQDVIIDIQSSLSKGIRGNEPVHTLTQEDCINCCCSTKNISDFPPLTKTDLPSQELAQEDSPPRGQSSQAVTPPPPRLTGYSKPTDNSWGDAFSQTFGSSDHLQKVFKIDQASTQVPVYKEKAHSQSSQFSSEKETAHLLPGNMTTFPTTAAVVSLHTISAPPKPAFLVPTNASVMPSGTSPPQQATTAPPVTTVTAQPPTALISTIFTPAVVTPQAMATTAVPTTIFQAPTHLKGTPETVPFREISNLTLNTEDAYNPAALSLSNVESSATNKTASWENGKASPGGSSLSSVPQNQDGLPFEKWLLIGTLVFGVLFLVIGLVLLGRMLSESLRRKRYSRLDYLINGIYVDL</sequence>
<dbReference type="SMART" id="SM00765">
    <property type="entry name" value="MANEC"/>
    <property type="match status" value="1"/>
</dbReference>
<dbReference type="EMBL" id="JBFSEQ010000005">
    <property type="protein sequence ID" value="KAL2776818.1"/>
    <property type="molecule type" value="Genomic_DNA"/>
</dbReference>
<feature type="compositionally biased region" description="Polar residues" evidence="7">
    <location>
        <begin position="115"/>
        <end position="128"/>
    </location>
</feature>
<feature type="chain" id="PRO_5044817190" evidence="9">
    <location>
        <begin position="26"/>
        <end position="385"/>
    </location>
</feature>
<dbReference type="PANTHER" id="PTHR46876">
    <property type="entry name" value="LOW-DENSITY LIPOPROTEIN RECEPTOR-RELATED PROTEIN 11"/>
    <property type="match status" value="1"/>
</dbReference>
<keyword evidence="12" id="KW-1185">Reference proteome</keyword>
<gene>
    <name evidence="11" type="ORF">WCI35_014682</name>
</gene>
<dbReference type="InterPro" id="IPR011106">
    <property type="entry name" value="MANSC_N"/>
</dbReference>
<evidence type="ECO:0000256" key="6">
    <source>
        <dbReference type="ARBA" id="ARBA00023180"/>
    </source>
</evidence>
<feature type="domain" description="Seven cysteines N-terminal" evidence="10">
    <location>
        <begin position="24"/>
        <end position="102"/>
    </location>
</feature>
<feature type="region of interest" description="Disordered" evidence="7">
    <location>
        <begin position="79"/>
        <end position="128"/>
    </location>
</feature>
<feature type="region of interest" description="Disordered" evidence="7">
    <location>
        <begin position="306"/>
        <end position="326"/>
    </location>
</feature>
<dbReference type="GO" id="GO:0016020">
    <property type="term" value="C:membrane"/>
    <property type="evidence" value="ECO:0007669"/>
    <property type="project" value="UniProtKB-SubCell"/>
</dbReference>
<evidence type="ECO:0000313" key="11">
    <source>
        <dbReference type="EMBL" id="KAL2776818.1"/>
    </source>
</evidence>
<comment type="subcellular location">
    <subcellularLocation>
        <location evidence="1">Membrane</location>
        <topology evidence="1">Single-pass type I membrane protein</topology>
    </subcellularLocation>
</comment>
<dbReference type="PANTHER" id="PTHR46876:SF3">
    <property type="entry name" value="MANSC DOMAIN CONTAINING 1"/>
    <property type="match status" value="1"/>
</dbReference>
<reference evidence="11 12" key="1">
    <citation type="journal article" date="2024" name="G3 (Bethesda)">
        <title>A hybrid genome assembly of the endangered aye-aye (Daubentonia madagascariensis).</title>
        <authorList>
            <person name="Versoza C.J."/>
            <person name="Pfeifer S.P."/>
        </authorList>
    </citation>
    <scope>NUCLEOTIDE SEQUENCE [LARGE SCALE GENOMIC DNA]</scope>
    <source>
        <strain evidence="11">6821</strain>
    </source>
</reference>
<keyword evidence="2 8" id="KW-0812">Transmembrane</keyword>
<evidence type="ECO:0000256" key="1">
    <source>
        <dbReference type="ARBA" id="ARBA00004479"/>
    </source>
</evidence>
<evidence type="ECO:0000256" key="8">
    <source>
        <dbReference type="SAM" id="Phobius"/>
    </source>
</evidence>
<evidence type="ECO:0000256" key="7">
    <source>
        <dbReference type="SAM" id="MobiDB-lite"/>
    </source>
</evidence>
<keyword evidence="5 8" id="KW-0472">Membrane</keyword>
<dbReference type="Proteomes" id="UP001610411">
    <property type="component" value="Unassembled WGS sequence"/>
</dbReference>
<evidence type="ECO:0000313" key="12">
    <source>
        <dbReference type="Proteomes" id="UP001610411"/>
    </source>
</evidence>
<evidence type="ECO:0000256" key="9">
    <source>
        <dbReference type="SAM" id="SignalP"/>
    </source>
</evidence>
<dbReference type="AlphaFoldDB" id="A0ABD2EE83"/>
<evidence type="ECO:0000256" key="5">
    <source>
        <dbReference type="ARBA" id="ARBA00023136"/>
    </source>
</evidence>
<evidence type="ECO:0000259" key="10">
    <source>
        <dbReference type="SMART" id="SM00765"/>
    </source>
</evidence>